<feature type="domain" description="N-acetyltransferase" evidence="1">
    <location>
        <begin position="5"/>
        <end position="139"/>
    </location>
</feature>
<sequence>MMKQVTLLPLDLRYANVLFELSSNPHVKNALGIKVESVEDTKAFILFAIGEERKKHSLSRVIVSEENEIIGLTTLKHINYEQKHSHIGSWLGYQYWGRGYNESAKKEIFKIAFLDLQLTYVFAGAKTNNIRSLKAQEKLSYISLHVEKQFPDVHAALEKEVKSPCVLHVVSCEKFSNWLEVQNEGGKYERIEN</sequence>
<dbReference type="PANTHER" id="PTHR43792:SF1">
    <property type="entry name" value="N-ACETYLTRANSFERASE DOMAIN-CONTAINING PROTEIN"/>
    <property type="match status" value="1"/>
</dbReference>
<evidence type="ECO:0000313" key="4">
    <source>
        <dbReference type="EMBL" id="PJN71373.1"/>
    </source>
</evidence>
<dbReference type="EMBL" id="MKZQ01000020">
    <property type="protein sequence ID" value="PJN71373.1"/>
    <property type="molecule type" value="Genomic_DNA"/>
</dbReference>
<dbReference type="Proteomes" id="UP000236165">
    <property type="component" value="Unassembled WGS sequence"/>
</dbReference>
<dbReference type="InterPro" id="IPR016181">
    <property type="entry name" value="Acyl_CoA_acyltransferase"/>
</dbReference>
<name>A0A084J350_BACMY</name>
<evidence type="ECO:0000259" key="1">
    <source>
        <dbReference type="Pfam" id="PF13302"/>
    </source>
</evidence>
<protein>
    <submittedName>
        <fullName evidence="3 5">N-acetyltransferase</fullName>
    </submittedName>
</protein>
<dbReference type="PANTHER" id="PTHR43792">
    <property type="entry name" value="GNAT FAMILY, PUTATIVE (AFU_ORTHOLOGUE AFUA_3G00765)-RELATED-RELATED"/>
    <property type="match status" value="1"/>
</dbReference>
<dbReference type="SUPFAM" id="SSF55729">
    <property type="entry name" value="Acyl-CoA N-acyltransferases (Nat)"/>
    <property type="match status" value="1"/>
</dbReference>
<dbReference type="Gene3D" id="3.40.630.30">
    <property type="match status" value="1"/>
</dbReference>
<dbReference type="AlphaFoldDB" id="A0A084J350"/>
<evidence type="ECO:0000313" key="3">
    <source>
        <dbReference type="EMBL" id="OOR08893.1"/>
    </source>
</evidence>
<accession>J8J022</accession>
<dbReference type="Proteomes" id="UP000190696">
    <property type="component" value="Unassembled WGS sequence"/>
</dbReference>
<reference evidence="3 7" key="3">
    <citation type="submission" date="2017-01" db="EMBL/GenBank/DDBJ databases">
        <title>Bacillus cereus isolates.</title>
        <authorList>
            <person name="Beno S.M."/>
        </authorList>
    </citation>
    <scope>NUCLEOTIDE SEQUENCE [LARGE SCALE GENOMIC DNA]</scope>
    <source>
        <strain evidence="3 7">FSL W7-1108</strain>
    </source>
</reference>
<gene>
    <name evidence="4" type="ORF">BACWE_17230</name>
    <name evidence="3" type="ORF">BW900_02860</name>
    <name evidence="5" type="ORF">I6G81_21020</name>
    <name evidence="2" type="ORF">III_01286</name>
</gene>
<dbReference type="Proteomes" id="UP000596196">
    <property type="component" value="Chromosome"/>
</dbReference>
<reference evidence="5 9" key="4">
    <citation type="submission" date="2020-12" db="EMBL/GenBank/DDBJ databases">
        <title>FDA dAtabase for Regulatory Grade micrObial Sequences (FDA-ARGOS): Supporting development and validation of Infectious Disease Dx tests.</title>
        <authorList>
            <person name="Nelson B."/>
            <person name="Plummer A."/>
            <person name="Tallon L."/>
            <person name="Sadzewicz L."/>
            <person name="Zhao X."/>
            <person name="Boylan J."/>
            <person name="Ott S."/>
            <person name="Bowen H."/>
            <person name="Vavikolanu K."/>
            <person name="Mehta A."/>
            <person name="Aluvathingal J."/>
            <person name="Nadendla S."/>
            <person name="Myers T."/>
            <person name="Yan Y."/>
            <person name="Sichtig H."/>
        </authorList>
    </citation>
    <scope>NUCLEOTIDE SEQUENCE [LARGE SCALE GENOMIC DNA]</scope>
    <source>
        <strain evidence="5 9">FDAARGOS_924</strain>
    </source>
</reference>
<evidence type="ECO:0000313" key="9">
    <source>
        <dbReference type="Proteomes" id="UP000596196"/>
    </source>
</evidence>
<dbReference type="Proteomes" id="UP000006976">
    <property type="component" value="Unassembled WGS sequence"/>
</dbReference>
<keyword evidence="9" id="KW-1185">Reference proteome</keyword>
<dbReference type="EMBL" id="CP065877">
    <property type="protein sequence ID" value="QQA14870.1"/>
    <property type="molecule type" value="Genomic_DNA"/>
</dbReference>
<accession>A0A1S9XNM0</accession>
<reference evidence="2 6" key="1">
    <citation type="submission" date="2012-04" db="EMBL/GenBank/DDBJ databases">
        <title>The Genome Sequence of Bacillus cereus VD078.</title>
        <authorList>
            <consortium name="The Broad Institute Genome Sequencing Platform"/>
            <consortium name="The Broad Institute Genome Sequencing Center for Infectious Disease"/>
            <person name="Feldgarden M."/>
            <person name="Van der Auwera G.A."/>
            <person name="Mahillon J."/>
            <person name="Duprez V."/>
            <person name="Timmery S."/>
            <person name="Mattelet C."/>
            <person name="Dierick K."/>
            <person name="Sun M."/>
            <person name="Yu Z."/>
            <person name="Zhu L."/>
            <person name="Hu X."/>
            <person name="Shank E.B."/>
            <person name="Swiecicka I."/>
            <person name="Hansen B.M."/>
            <person name="Andrup L."/>
            <person name="Young S.K."/>
            <person name="Zeng Q."/>
            <person name="Gargeya S."/>
            <person name="Fitzgerald M."/>
            <person name="Haas B."/>
            <person name="Abouelleil A."/>
            <person name="Alvarado L."/>
            <person name="Arachchi H.M."/>
            <person name="Berlin A."/>
            <person name="Chapman S.B."/>
            <person name="Goldberg J."/>
            <person name="Griggs A."/>
            <person name="Gujja S."/>
            <person name="Hansen M."/>
            <person name="Howarth C."/>
            <person name="Imamovic A."/>
            <person name="Larimer J."/>
            <person name="McCowen C."/>
            <person name="Montmayeur A."/>
            <person name="Murphy C."/>
            <person name="Neiman D."/>
            <person name="Pearson M."/>
            <person name="Priest M."/>
            <person name="Roberts A."/>
            <person name="Saif S."/>
            <person name="Shea T."/>
            <person name="Sisk P."/>
            <person name="Sykes S."/>
            <person name="Wortman J."/>
            <person name="Nusbaum C."/>
            <person name="Birren B."/>
        </authorList>
    </citation>
    <scope>NUCLEOTIDE SEQUENCE [LARGE SCALE GENOMIC DNA]</scope>
    <source>
        <strain evidence="2 6">VD078</strain>
    </source>
</reference>
<dbReference type="GO" id="GO:0016747">
    <property type="term" value="F:acyltransferase activity, transferring groups other than amino-acyl groups"/>
    <property type="evidence" value="ECO:0007669"/>
    <property type="project" value="InterPro"/>
</dbReference>
<evidence type="ECO:0000313" key="2">
    <source>
        <dbReference type="EMBL" id="EJR43211.1"/>
    </source>
</evidence>
<dbReference type="InterPro" id="IPR000182">
    <property type="entry name" value="GNAT_dom"/>
</dbReference>
<dbReference type="EMBL" id="AHEV01000009">
    <property type="protein sequence ID" value="EJR43211.1"/>
    <property type="molecule type" value="Genomic_DNA"/>
</dbReference>
<organism evidence="3 7">
    <name type="scientific">Bacillus mycoides</name>
    <dbReference type="NCBI Taxonomy" id="1405"/>
    <lineage>
        <taxon>Bacteria</taxon>
        <taxon>Bacillati</taxon>
        <taxon>Bacillota</taxon>
        <taxon>Bacilli</taxon>
        <taxon>Bacillales</taxon>
        <taxon>Bacillaceae</taxon>
        <taxon>Bacillus</taxon>
        <taxon>Bacillus cereus group</taxon>
    </lineage>
</organism>
<reference evidence="4 8" key="2">
    <citation type="submission" date="2016-10" db="EMBL/GenBank/DDBJ databases">
        <title>Genome Sequence of Bacillus weihenstephanensis GM6LP.</title>
        <authorList>
            <person name="Poehlein A."/>
            <person name="Wemheuer F."/>
            <person name="Hollensteiner J."/>
            <person name="Wemheuer B."/>
        </authorList>
    </citation>
    <scope>NUCLEOTIDE SEQUENCE [LARGE SCALE GENOMIC DNA]</scope>
    <source>
        <strain evidence="4 8">GM6LP</strain>
    </source>
</reference>
<dbReference type="EMBL" id="MUAI01000001">
    <property type="protein sequence ID" value="OOR08893.1"/>
    <property type="molecule type" value="Genomic_DNA"/>
</dbReference>
<dbReference type="RefSeq" id="WP_002129049.1">
    <property type="nucleotide sequence ID" value="NZ_CM125442.1"/>
</dbReference>
<evidence type="ECO:0000313" key="8">
    <source>
        <dbReference type="Proteomes" id="UP000236165"/>
    </source>
</evidence>
<evidence type="ECO:0000313" key="5">
    <source>
        <dbReference type="EMBL" id="QQA14870.1"/>
    </source>
</evidence>
<accession>A0A084J350</accession>
<evidence type="ECO:0000313" key="7">
    <source>
        <dbReference type="Proteomes" id="UP000190696"/>
    </source>
</evidence>
<dbReference type="Pfam" id="PF13302">
    <property type="entry name" value="Acetyltransf_3"/>
    <property type="match status" value="1"/>
</dbReference>
<dbReference type="InterPro" id="IPR051531">
    <property type="entry name" value="N-acetyltransferase"/>
</dbReference>
<proteinExistence type="predicted"/>
<evidence type="ECO:0000313" key="6">
    <source>
        <dbReference type="Proteomes" id="UP000006976"/>
    </source>
</evidence>